<feature type="domain" description="SHOCT" evidence="2">
    <location>
        <begin position="49"/>
        <end position="75"/>
    </location>
</feature>
<accession>A0AAU8DRW8</accession>
<evidence type="ECO:0000313" key="3">
    <source>
        <dbReference type="EMBL" id="XCG64741.1"/>
    </source>
</evidence>
<evidence type="ECO:0000256" key="1">
    <source>
        <dbReference type="SAM" id="MobiDB-lite"/>
    </source>
</evidence>
<dbReference type="AlphaFoldDB" id="A0AAU8DRW8"/>
<evidence type="ECO:0000259" key="2">
    <source>
        <dbReference type="Pfam" id="PF09851"/>
    </source>
</evidence>
<gene>
    <name evidence="3" type="ORF">ABLG96_05345</name>
</gene>
<feature type="compositionally biased region" description="Low complexity" evidence="1">
    <location>
        <begin position="31"/>
        <end position="48"/>
    </location>
</feature>
<dbReference type="InterPro" id="IPR018649">
    <property type="entry name" value="SHOCT"/>
</dbReference>
<feature type="region of interest" description="Disordered" evidence="1">
    <location>
        <begin position="31"/>
        <end position="51"/>
    </location>
</feature>
<dbReference type="EMBL" id="CP159218">
    <property type="protein sequence ID" value="XCG64741.1"/>
    <property type="molecule type" value="Genomic_DNA"/>
</dbReference>
<dbReference type="RefSeq" id="WP_353650353.1">
    <property type="nucleotide sequence ID" value="NZ_CP159218.1"/>
</dbReference>
<organism evidence="3">
    <name type="scientific">Nakamurella sp. A5-74</name>
    <dbReference type="NCBI Taxonomy" id="3158264"/>
    <lineage>
        <taxon>Bacteria</taxon>
        <taxon>Bacillati</taxon>
        <taxon>Actinomycetota</taxon>
        <taxon>Actinomycetes</taxon>
        <taxon>Nakamurellales</taxon>
        <taxon>Nakamurellaceae</taxon>
        <taxon>Nakamurella</taxon>
    </lineage>
</organism>
<proteinExistence type="predicted"/>
<feature type="region of interest" description="Disordered" evidence="1">
    <location>
        <begin position="1"/>
        <end position="20"/>
    </location>
</feature>
<dbReference type="Pfam" id="PF09851">
    <property type="entry name" value="SHOCT"/>
    <property type="match status" value="1"/>
</dbReference>
<sequence length="78" mass="8234">MRSDKERIARSTRHTAKEAAKQTDLLAQIAAQGPAAAPAAPAAQTPQQRLASLDDLRAQGVITDAEHAQARHAILTGQ</sequence>
<protein>
    <recommendedName>
        <fullName evidence="2">SHOCT domain-containing protein</fullName>
    </recommendedName>
</protein>
<name>A0AAU8DRW8_9ACTN</name>
<reference evidence="3" key="1">
    <citation type="submission" date="2024-05" db="EMBL/GenBank/DDBJ databases">
        <authorList>
            <person name="Cai S.Y."/>
            <person name="Jin L.M."/>
            <person name="Li H.R."/>
        </authorList>
    </citation>
    <scope>NUCLEOTIDE SEQUENCE</scope>
    <source>
        <strain evidence="3">A5-74</strain>
    </source>
</reference>